<sequence>MKRNKKHTIFGILFSMLTIAVITSCSDWTDVESVDLDQANIANKNPELYAKYLNNLREYKKSDHTLVYVWFDNSEKTPFTRAQHIIDLPDSVDIVGMIHPDNLTDWELKEMAKIRTDKATKVIYSIDFESIKAAYNTKLELATEEEPVSESFVSFLIDSLGYSLSLANKYDYDGICITYAGKSRLHMRPDELKEYTANETAFINMVTDWHKRNQQKIISYEGKPQNLIDPSLLDDCLSILISGKEATNANALTYNLQLAVKENIPEDRYGMVVMATDLNDPNKKIGYFADGSLAIKGLADWAPIAYGGITVKAVGIYNVSTDYHTSAQDYFYTRELISSVNPSVK</sequence>
<dbReference type="RefSeq" id="WP_183209403.1">
    <property type="nucleotide sequence ID" value="NZ_JACIER010000020.1"/>
</dbReference>
<organism evidence="2 3">
    <name type="scientific">Bacteroides reticulotermitis</name>
    <dbReference type="NCBI Taxonomy" id="1133319"/>
    <lineage>
        <taxon>Bacteria</taxon>
        <taxon>Pseudomonadati</taxon>
        <taxon>Bacteroidota</taxon>
        <taxon>Bacteroidia</taxon>
        <taxon>Bacteroidales</taxon>
        <taxon>Bacteroidaceae</taxon>
        <taxon>Bacteroides</taxon>
    </lineage>
</organism>
<keyword evidence="1" id="KW-0732">Signal</keyword>
<feature type="chain" id="PRO_5032458499" description="Glycoside hydrolase Family 18, chitinase_18" evidence="1">
    <location>
        <begin position="21"/>
        <end position="345"/>
    </location>
</feature>
<feature type="signal peptide" evidence="1">
    <location>
        <begin position="1"/>
        <end position="20"/>
    </location>
</feature>
<accession>A0A840D8X6</accession>
<keyword evidence="3" id="KW-1185">Reference proteome</keyword>
<evidence type="ECO:0000313" key="2">
    <source>
        <dbReference type="EMBL" id="MBB4045904.1"/>
    </source>
</evidence>
<reference evidence="2" key="1">
    <citation type="submission" date="2020-08" db="EMBL/GenBank/DDBJ databases">
        <title>Genomic Encyclopedia of Type Strains, Phase IV (KMG-IV): sequencing the most valuable type-strain genomes for metagenomic binning, comparative biology and taxonomic classification.</title>
        <authorList>
            <person name="Goeker M."/>
        </authorList>
    </citation>
    <scope>NUCLEOTIDE SEQUENCE [LARGE SCALE GENOMIC DNA]</scope>
    <source>
        <strain evidence="2">DSM 105720</strain>
    </source>
</reference>
<evidence type="ECO:0000313" key="3">
    <source>
        <dbReference type="Proteomes" id="UP000560658"/>
    </source>
</evidence>
<comment type="caution">
    <text evidence="2">The sequence shown here is derived from an EMBL/GenBank/DDBJ whole genome shotgun (WGS) entry which is preliminary data.</text>
</comment>
<dbReference type="AlphaFoldDB" id="A0A840D8X6"/>
<protein>
    <recommendedName>
        <fullName evidence="4">Glycoside hydrolase Family 18, chitinase_18</fullName>
    </recommendedName>
</protein>
<dbReference type="InterPro" id="IPR032320">
    <property type="entry name" value="GH18_BT1044-like"/>
</dbReference>
<dbReference type="Proteomes" id="UP000560658">
    <property type="component" value="Unassembled WGS sequence"/>
</dbReference>
<evidence type="ECO:0008006" key="4">
    <source>
        <dbReference type="Google" id="ProtNLM"/>
    </source>
</evidence>
<proteinExistence type="predicted"/>
<dbReference type="PROSITE" id="PS51257">
    <property type="entry name" value="PROKAR_LIPOPROTEIN"/>
    <property type="match status" value="1"/>
</dbReference>
<dbReference type="EMBL" id="JACIER010000020">
    <property type="protein sequence ID" value="MBB4045904.1"/>
    <property type="molecule type" value="Genomic_DNA"/>
</dbReference>
<name>A0A840D8X6_9BACE</name>
<evidence type="ECO:0000256" key="1">
    <source>
        <dbReference type="SAM" id="SignalP"/>
    </source>
</evidence>
<dbReference type="Pfam" id="PF16141">
    <property type="entry name" value="GH18_BT1044-like"/>
    <property type="match status" value="1"/>
</dbReference>
<gene>
    <name evidence="2" type="ORF">GGR06_003729</name>
</gene>